<evidence type="ECO:0000256" key="1">
    <source>
        <dbReference type="SAM" id="Phobius"/>
    </source>
</evidence>
<dbReference type="Proteomes" id="UP001237448">
    <property type="component" value="Unassembled WGS sequence"/>
</dbReference>
<keyword evidence="3" id="KW-1185">Reference proteome</keyword>
<organism evidence="2 3">
    <name type="scientific">Labrys monachus</name>
    <dbReference type="NCBI Taxonomy" id="217067"/>
    <lineage>
        <taxon>Bacteria</taxon>
        <taxon>Pseudomonadati</taxon>
        <taxon>Pseudomonadota</taxon>
        <taxon>Alphaproteobacteria</taxon>
        <taxon>Hyphomicrobiales</taxon>
        <taxon>Xanthobacteraceae</taxon>
        <taxon>Labrys</taxon>
    </lineage>
</organism>
<feature type="transmembrane region" description="Helical" evidence="1">
    <location>
        <begin position="120"/>
        <end position="142"/>
    </location>
</feature>
<evidence type="ECO:0000313" key="3">
    <source>
        <dbReference type="Proteomes" id="UP001237448"/>
    </source>
</evidence>
<feature type="transmembrane region" description="Helical" evidence="1">
    <location>
        <begin position="84"/>
        <end position="108"/>
    </location>
</feature>
<sequence length="234" mass="25923">MSKPHLVIHNYAVDFWMARAAVLVVALLQLLLVNDLTFGPRWLAPAVEFVMLVPLSIATAWNQAKVRVATAEHHWQAIGNYRLWIRRAAILLTGVISLINCGALFELVRNLLHGHGGSAQMLLVDALNIWITNVIIFALWFWSTDRGGPPTCGLTKRAEADFLFPQMTLPDREFGTWIPGFVDYLFLAFTNATAFSPTDTLPLSARAKLLMMTEAMISLLTVALVAARAVNILA</sequence>
<keyword evidence="1" id="KW-0812">Transmembrane</keyword>
<gene>
    <name evidence="2" type="ORF">J3R73_001128</name>
</gene>
<evidence type="ECO:0008006" key="4">
    <source>
        <dbReference type="Google" id="ProtNLM"/>
    </source>
</evidence>
<proteinExistence type="predicted"/>
<feature type="transmembrane region" description="Helical" evidence="1">
    <location>
        <begin position="177"/>
        <end position="197"/>
    </location>
</feature>
<comment type="caution">
    <text evidence="2">The sequence shown here is derived from an EMBL/GenBank/DDBJ whole genome shotgun (WGS) entry which is preliminary data.</text>
</comment>
<name>A0ABU0FA82_9HYPH</name>
<feature type="transmembrane region" description="Helical" evidence="1">
    <location>
        <begin position="209"/>
        <end position="230"/>
    </location>
</feature>
<reference evidence="2 3" key="1">
    <citation type="submission" date="2023-07" db="EMBL/GenBank/DDBJ databases">
        <title>Genomic Encyclopedia of Type Strains, Phase IV (KMG-IV): sequencing the most valuable type-strain genomes for metagenomic binning, comparative biology and taxonomic classification.</title>
        <authorList>
            <person name="Goeker M."/>
        </authorList>
    </citation>
    <scope>NUCLEOTIDE SEQUENCE [LARGE SCALE GENOMIC DNA]</scope>
    <source>
        <strain evidence="2 3">DSM 5896</strain>
    </source>
</reference>
<accession>A0ABU0FA82</accession>
<feature type="transmembrane region" description="Helical" evidence="1">
    <location>
        <begin position="15"/>
        <end position="33"/>
    </location>
</feature>
<evidence type="ECO:0000313" key="2">
    <source>
        <dbReference type="EMBL" id="MDQ0391336.1"/>
    </source>
</evidence>
<dbReference type="EMBL" id="JAUSVK010000001">
    <property type="protein sequence ID" value="MDQ0391336.1"/>
    <property type="molecule type" value="Genomic_DNA"/>
</dbReference>
<protein>
    <recommendedName>
        <fullName evidence="4">DUF1345 domain-containing protein</fullName>
    </recommendedName>
</protein>
<keyword evidence="1" id="KW-1133">Transmembrane helix</keyword>
<keyword evidence="1" id="KW-0472">Membrane</keyword>